<sequence length="463" mass="51244">MTNTSQQIGLSFWAKTDLATRAEARRLLSAVVEEGADDFVGLFYNAFLADDEASTFLSHSVVHERLGKSLRGWLIELLCADPDAGFEAFDERQKQIGEIHARIKIPIHLVMAGSSLLKSEVSARLLEKDADRNTVIVALMLMSELVDYAIRQMSQAYVVGTTRRAQVDEAYRLVSLGQDVSLERESQRAALMEWGQSVLFGLFGNAGSAPPEPISQSAFGLWLRHRAGMMFQGASSLEGIEDAVQQVDRVLLPKIDEARAEGGDRLQDVLRRLQASIEEIKYLLNDLFQSVAGMENARDPMTKALNRRFLPSILSREVALANSSGSSLTLLMIDVDHFKQINDKWGHLAGDTVLRQIAEVIMDNVRPCDFVFRYGGEEFLVALVETPEGAGVDIAERVRRQFMEHKLQLPDGDAITATVSIGVAGHRGHPDYAYLIDLADKALYRAKTLGRNRVEIDSAVAAE</sequence>
<dbReference type="Pfam" id="PF11563">
    <property type="entry name" value="Protoglobin"/>
    <property type="match status" value="1"/>
</dbReference>
<dbReference type="GO" id="GO:0020037">
    <property type="term" value="F:heme binding"/>
    <property type="evidence" value="ECO:0007669"/>
    <property type="project" value="InterPro"/>
</dbReference>
<dbReference type="OrthoDB" id="9812260at2"/>
<dbReference type="Proteomes" id="UP000245396">
    <property type="component" value="Unassembled WGS sequence"/>
</dbReference>
<evidence type="ECO:0000259" key="5">
    <source>
        <dbReference type="PROSITE" id="PS50887"/>
    </source>
</evidence>
<dbReference type="PROSITE" id="PS50887">
    <property type="entry name" value="GGDEF"/>
    <property type="match status" value="1"/>
</dbReference>
<dbReference type="InterPro" id="IPR044398">
    <property type="entry name" value="Globin-sensor_dom"/>
</dbReference>
<dbReference type="NCBIfam" id="TIGR00254">
    <property type="entry name" value="GGDEF"/>
    <property type="match status" value="1"/>
</dbReference>
<dbReference type="Pfam" id="PF00990">
    <property type="entry name" value="GGDEF"/>
    <property type="match status" value="1"/>
</dbReference>
<dbReference type="PANTHER" id="PTHR45138:SF9">
    <property type="entry name" value="DIGUANYLATE CYCLASE DGCM-RELATED"/>
    <property type="match status" value="1"/>
</dbReference>
<dbReference type="InterPro" id="IPR050469">
    <property type="entry name" value="Diguanylate_Cyclase"/>
</dbReference>
<evidence type="ECO:0000313" key="7">
    <source>
        <dbReference type="Proteomes" id="UP000245396"/>
    </source>
</evidence>
<evidence type="ECO:0000256" key="3">
    <source>
        <dbReference type="ARBA" id="ARBA00029839"/>
    </source>
</evidence>
<dbReference type="Gene3D" id="1.10.490.10">
    <property type="entry name" value="Globins"/>
    <property type="match status" value="1"/>
</dbReference>
<dbReference type="GO" id="GO:0005886">
    <property type="term" value="C:plasma membrane"/>
    <property type="evidence" value="ECO:0007669"/>
    <property type="project" value="TreeGrafter"/>
</dbReference>
<evidence type="ECO:0000256" key="4">
    <source>
        <dbReference type="ARBA" id="ARBA00034247"/>
    </source>
</evidence>
<dbReference type="Gene3D" id="3.30.70.270">
    <property type="match status" value="1"/>
</dbReference>
<dbReference type="SMART" id="SM00267">
    <property type="entry name" value="GGDEF"/>
    <property type="match status" value="1"/>
</dbReference>
<dbReference type="EC" id="2.7.7.65" evidence="1"/>
<dbReference type="InterPro" id="IPR043128">
    <property type="entry name" value="Rev_trsase/Diguanyl_cyclase"/>
</dbReference>
<dbReference type="EMBL" id="QGGG01000006">
    <property type="protein sequence ID" value="PWJ84185.1"/>
    <property type="molecule type" value="Genomic_DNA"/>
</dbReference>
<dbReference type="GO" id="GO:0043709">
    <property type="term" value="P:cell adhesion involved in single-species biofilm formation"/>
    <property type="evidence" value="ECO:0007669"/>
    <property type="project" value="TreeGrafter"/>
</dbReference>
<accession>A0A316C359</accession>
<comment type="caution">
    <text evidence="6">The sequence shown here is derived from an EMBL/GenBank/DDBJ whole genome shotgun (WGS) entry which is preliminary data.</text>
</comment>
<proteinExistence type="predicted"/>
<dbReference type="STRING" id="1192868.GCA_000304395_03243"/>
<feature type="domain" description="GGDEF" evidence="5">
    <location>
        <begin position="326"/>
        <end position="459"/>
    </location>
</feature>
<dbReference type="FunFam" id="3.30.70.270:FF:000001">
    <property type="entry name" value="Diguanylate cyclase domain protein"/>
    <property type="match status" value="1"/>
</dbReference>
<dbReference type="InterPro" id="IPR048442">
    <property type="entry name" value="DosC_2nd"/>
</dbReference>
<reference evidence="6 7" key="1">
    <citation type="submission" date="2018-05" db="EMBL/GenBank/DDBJ databases">
        <title>Genomic Encyclopedia of Type Strains, Phase IV (KMG-IV): sequencing the most valuable type-strain genomes for metagenomic binning, comparative biology and taxonomic classification.</title>
        <authorList>
            <person name="Goeker M."/>
        </authorList>
    </citation>
    <scope>NUCLEOTIDE SEQUENCE [LARGE SCALE GENOMIC DNA]</scope>
    <source>
        <strain evidence="6 7">DSM 6986</strain>
    </source>
</reference>
<gene>
    <name evidence="6" type="ORF">C7441_106100</name>
</gene>
<dbReference type="GO" id="GO:1902201">
    <property type="term" value="P:negative regulation of bacterial-type flagellum-dependent cell motility"/>
    <property type="evidence" value="ECO:0007669"/>
    <property type="project" value="TreeGrafter"/>
</dbReference>
<dbReference type="CDD" id="cd01949">
    <property type="entry name" value="GGDEF"/>
    <property type="match status" value="1"/>
</dbReference>
<dbReference type="PANTHER" id="PTHR45138">
    <property type="entry name" value="REGULATORY COMPONENTS OF SENSORY TRANSDUCTION SYSTEM"/>
    <property type="match status" value="1"/>
</dbReference>
<dbReference type="GO" id="GO:0019825">
    <property type="term" value="F:oxygen binding"/>
    <property type="evidence" value="ECO:0007669"/>
    <property type="project" value="InterPro"/>
</dbReference>
<dbReference type="SUPFAM" id="SSF55073">
    <property type="entry name" value="Nucleotide cyclase"/>
    <property type="match status" value="1"/>
</dbReference>
<dbReference type="SUPFAM" id="SSF46458">
    <property type="entry name" value="Globin-like"/>
    <property type="match status" value="1"/>
</dbReference>
<comment type="catalytic activity">
    <reaction evidence="4">
        <text>2 GTP = 3',3'-c-di-GMP + 2 diphosphate</text>
        <dbReference type="Rhea" id="RHEA:24898"/>
        <dbReference type="ChEBI" id="CHEBI:33019"/>
        <dbReference type="ChEBI" id="CHEBI:37565"/>
        <dbReference type="ChEBI" id="CHEBI:58805"/>
        <dbReference type="EC" id="2.7.7.65"/>
    </reaction>
</comment>
<dbReference type="Pfam" id="PF21118">
    <property type="entry name" value="DosC_2nd"/>
    <property type="match status" value="1"/>
</dbReference>
<dbReference type="AlphaFoldDB" id="A0A316C359"/>
<dbReference type="GO" id="GO:0052621">
    <property type="term" value="F:diguanylate cyclase activity"/>
    <property type="evidence" value="ECO:0007669"/>
    <property type="project" value="UniProtKB-EC"/>
</dbReference>
<dbReference type="InterPro" id="IPR000160">
    <property type="entry name" value="GGDEF_dom"/>
</dbReference>
<name>A0A316C359_PSESE</name>
<evidence type="ECO:0000313" key="6">
    <source>
        <dbReference type="EMBL" id="PWJ84185.1"/>
    </source>
</evidence>
<dbReference type="InterPro" id="IPR009050">
    <property type="entry name" value="Globin-like_sf"/>
</dbReference>
<protein>
    <recommendedName>
        <fullName evidence="2">Diguanylate cyclase DosC</fullName>
        <ecNumber evidence="1">2.7.7.65</ecNumber>
    </recommendedName>
    <alternativeName>
        <fullName evidence="3">Direct oxygen-sensing cyclase</fullName>
    </alternativeName>
</protein>
<evidence type="ECO:0000256" key="1">
    <source>
        <dbReference type="ARBA" id="ARBA00012528"/>
    </source>
</evidence>
<dbReference type="InterPro" id="IPR029787">
    <property type="entry name" value="Nucleotide_cyclase"/>
</dbReference>
<dbReference type="InterPro" id="IPR012292">
    <property type="entry name" value="Globin/Proto"/>
</dbReference>
<evidence type="ECO:0000256" key="2">
    <source>
        <dbReference type="ARBA" id="ARBA00015125"/>
    </source>
</evidence>
<dbReference type="RefSeq" id="WP_109612790.1">
    <property type="nucleotide sequence ID" value="NZ_QGGG01000006.1"/>
</dbReference>
<organism evidence="6 7">
    <name type="scientific">Pseudaminobacter salicylatoxidans</name>
    <dbReference type="NCBI Taxonomy" id="93369"/>
    <lineage>
        <taxon>Bacteria</taxon>
        <taxon>Pseudomonadati</taxon>
        <taxon>Pseudomonadota</taxon>
        <taxon>Alphaproteobacteria</taxon>
        <taxon>Hyphomicrobiales</taxon>
        <taxon>Phyllobacteriaceae</taxon>
        <taxon>Pseudaminobacter</taxon>
    </lineage>
</organism>
<keyword evidence="7" id="KW-1185">Reference proteome</keyword>